<evidence type="ECO:0000313" key="7">
    <source>
        <dbReference type="EMBL" id="AGX87154.1"/>
    </source>
</evidence>
<evidence type="ECO:0000256" key="2">
    <source>
        <dbReference type="ARBA" id="ARBA00022741"/>
    </source>
</evidence>
<dbReference type="PROSITE" id="PS51219">
    <property type="entry name" value="DPCK"/>
    <property type="match status" value="1"/>
</dbReference>
<organism evidence="7 8">
    <name type="scientific">Candidatus Symbiobacter mobilis CR</name>
    <dbReference type="NCBI Taxonomy" id="946483"/>
    <lineage>
        <taxon>Bacteria</taxon>
        <taxon>Pseudomonadati</taxon>
        <taxon>Pseudomonadota</taxon>
        <taxon>Betaproteobacteria</taxon>
        <taxon>Burkholderiales</taxon>
        <taxon>Comamonadaceae</taxon>
    </lineage>
</organism>
<protein>
    <recommendedName>
        <fullName evidence="5 6">Dephospho-CoA kinase</fullName>
        <ecNumber evidence="5 6">2.7.1.24</ecNumber>
    </recommendedName>
    <alternativeName>
        <fullName evidence="5">Dephosphocoenzyme A kinase</fullName>
    </alternativeName>
</protein>
<keyword evidence="2 5" id="KW-0547">Nucleotide-binding</keyword>
<dbReference type="STRING" id="946483.Cenrod_1060"/>
<dbReference type="eggNOG" id="COG0237">
    <property type="taxonomic scope" value="Bacteria"/>
</dbReference>
<evidence type="ECO:0000256" key="6">
    <source>
        <dbReference type="NCBIfam" id="TIGR00152"/>
    </source>
</evidence>
<dbReference type="UniPathway" id="UPA00241">
    <property type="reaction ID" value="UER00356"/>
</dbReference>
<keyword evidence="5 7" id="KW-0418">Kinase</keyword>
<evidence type="ECO:0000256" key="4">
    <source>
        <dbReference type="ARBA" id="ARBA00022993"/>
    </source>
</evidence>
<dbReference type="PATRIC" id="fig|946483.4.peg.1064"/>
<comment type="pathway">
    <text evidence="5">Cofactor biosynthesis; coenzyme A biosynthesis; CoA from (R)-pantothenate: step 5/5.</text>
</comment>
<keyword evidence="3 5" id="KW-0067">ATP-binding</keyword>
<dbReference type="Proteomes" id="UP000017184">
    <property type="component" value="Chromosome"/>
</dbReference>
<accession>U5NAD0</accession>
<evidence type="ECO:0000313" key="8">
    <source>
        <dbReference type="Proteomes" id="UP000017184"/>
    </source>
</evidence>
<dbReference type="GO" id="GO:0005524">
    <property type="term" value="F:ATP binding"/>
    <property type="evidence" value="ECO:0007669"/>
    <property type="project" value="UniProtKB-UniRule"/>
</dbReference>
<dbReference type="RefSeq" id="WP_022771972.1">
    <property type="nucleotide sequence ID" value="NC_022576.1"/>
</dbReference>
<proteinExistence type="inferred from homology"/>
<feature type="binding site" evidence="5">
    <location>
        <begin position="20"/>
        <end position="25"/>
    </location>
    <ligand>
        <name>ATP</name>
        <dbReference type="ChEBI" id="CHEBI:30616"/>
    </ligand>
</feature>
<comment type="subcellular location">
    <subcellularLocation>
        <location evidence="5">Cytoplasm</location>
    </subcellularLocation>
</comment>
<keyword evidence="4 5" id="KW-0173">Coenzyme A biosynthesis</keyword>
<dbReference type="PANTHER" id="PTHR10695">
    <property type="entry name" value="DEPHOSPHO-COA KINASE-RELATED"/>
    <property type="match status" value="1"/>
</dbReference>
<dbReference type="NCBIfam" id="TIGR00152">
    <property type="entry name" value="dephospho-CoA kinase"/>
    <property type="match status" value="1"/>
</dbReference>
<dbReference type="InterPro" id="IPR027417">
    <property type="entry name" value="P-loop_NTPase"/>
</dbReference>
<keyword evidence="8" id="KW-1185">Reference proteome</keyword>
<dbReference type="GO" id="GO:0004140">
    <property type="term" value="F:dephospho-CoA kinase activity"/>
    <property type="evidence" value="ECO:0007669"/>
    <property type="project" value="UniProtKB-UniRule"/>
</dbReference>
<evidence type="ECO:0000256" key="3">
    <source>
        <dbReference type="ARBA" id="ARBA00022840"/>
    </source>
</evidence>
<dbReference type="OrthoDB" id="9812943at2"/>
<name>U5NAD0_9BURK</name>
<comment type="similarity">
    <text evidence="1 5">Belongs to the CoaE family.</text>
</comment>
<keyword evidence="5" id="KW-0963">Cytoplasm</keyword>
<dbReference type="GO" id="GO:0015937">
    <property type="term" value="P:coenzyme A biosynthetic process"/>
    <property type="evidence" value="ECO:0007669"/>
    <property type="project" value="UniProtKB-UniRule"/>
</dbReference>
<evidence type="ECO:0000256" key="1">
    <source>
        <dbReference type="ARBA" id="ARBA00009018"/>
    </source>
</evidence>
<dbReference type="Gene3D" id="3.40.50.300">
    <property type="entry name" value="P-loop containing nucleotide triphosphate hydrolases"/>
    <property type="match status" value="1"/>
</dbReference>
<sequence>MAGNHASHRPFRLGVTGGIGSGKSTVASLLGACGFPVLDADAVSRSLTQAGGAAIAPIAHAFGPTLLTPQGALDRPAMRRLIVTNPEARARLEAILHPMIERELRSLERAATAKTVVLDVPLLLESAHWSMDIDHLIVVDCSVSTQIERVRQRSGLSDEEVHALLAIQTDRATRLAHADSILLNDGCTIEALRQDVEALVYRLGLSSPRTACTVPLAPQA</sequence>
<evidence type="ECO:0000256" key="5">
    <source>
        <dbReference type="HAMAP-Rule" id="MF_00376"/>
    </source>
</evidence>
<gene>
    <name evidence="5 7" type="primary">coaE</name>
    <name evidence="7" type="ORF">Cenrod_1060</name>
</gene>
<dbReference type="GO" id="GO:0005737">
    <property type="term" value="C:cytoplasm"/>
    <property type="evidence" value="ECO:0007669"/>
    <property type="project" value="UniProtKB-SubCell"/>
</dbReference>
<dbReference type="EMBL" id="CP004885">
    <property type="protein sequence ID" value="AGX87154.1"/>
    <property type="molecule type" value="Genomic_DNA"/>
</dbReference>
<dbReference type="CDD" id="cd02022">
    <property type="entry name" value="DPCK"/>
    <property type="match status" value="1"/>
</dbReference>
<dbReference type="PANTHER" id="PTHR10695:SF46">
    <property type="entry name" value="BIFUNCTIONAL COENZYME A SYNTHASE-RELATED"/>
    <property type="match status" value="1"/>
</dbReference>
<dbReference type="EC" id="2.7.1.24" evidence="5 6"/>
<dbReference type="KEGG" id="cbx:Cenrod_1060"/>
<dbReference type="AlphaFoldDB" id="U5NAD0"/>
<comment type="catalytic activity">
    <reaction evidence="5">
        <text>3'-dephospho-CoA + ATP = ADP + CoA + H(+)</text>
        <dbReference type="Rhea" id="RHEA:18245"/>
        <dbReference type="ChEBI" id="CHEBI:15378"/>
        <dbReference type="ChEBI" id="CHEBI:30616"/>
        <dbReference type="ChEBI" id="CHEBI:57287"/>
        <dbReference type="ChEBI" id="CHEBI:57328"/>
        <dbReference type="ChEBI" id="CHEBI:456216"/>
        <dbReference type="EC" id="2.7.1.24"/>
    </reaction>
</comment>
<dbReference type="InterPro" id="IPR001977">
    <property type="entry name" value="Depp_CoAkinase"/>
</dbReference>
<dbReference type="HOGENOM" id="CLU_057180_1_2_4"/>
<dbReference type="Pfam" id="PF01121">
    <property type="entry name" value="CoaE"/>
    <property type="match status" value="1"/>
</dbReference>
<comment type="function">
    <text evidence="5">Catalyzes the phosphorylation of the 3'-hydroxyl group of dephosphocoenzyme A to form coenzyme A.</text>
</comment>
<reference evidence="7 8" key="1">
    <citation type="journal article" date="2013" name="Genome Biol.">
        <title>Genomic analysis reveals key aspects of prokaryotic symbiosis in the phototrophic consortium "Chlorochromatium aggregatum".</title>
        <authorList>
            <person name="Liu Z."/>
            <person name="Muller J."/>
            <person name="Li T."/>
            <person name="Alvey R.M."/>
            <person name="Vogl K."/>
            <person name="Frigaard N.U."/>
            <person name="Rockwell N.C."/>
            <person name="Boyd E.S."/>
            <person name="Tomsho L.P."/>
            <person name="Schuster S.C."/>
            <person name="Henke P."/>
            <person name="Rohde M."/>
            <person name="Overmann J."/>
            <person name="Bryant D.A."/>
        </authorList>
    </citation>
    <scope>NUCLEOTIDE SEQUENCE [LARGE SCALE GENOMIC DNA]</scope>
    <source>
        <strain evidence="7">CR</strain>
    </source>
</reference>
<dbReference type="HAMAP" id="MF_00376">
    <property type="entry name" value="Dephospho_CoA_kinase"/>
    <property type="match status" value="1"/>
</dbReference>
<keyword evidence="5" id="KW-0808">Transferase</keyword>
<dbReference type="SUPFAM" id="SSF52540">
    <property type="entry name" value="P-loop containing nucleoside triphosphate hydrolases"/>
    <property type="match status" value="1"/>
</dbReference>